<dbReference type="PANTHER" id="PTHR45772:SF3">
    <property type="entry name" value="ABC TRANSPORTER ATP-BINDING PROTEIN"/>
    <property type="match status" value="1"/>
</dbReference>
<dbReference type="CDD" id="cd03219">
    <property type="entry name" value="ABC_Mj1267_LivG_branched"/>
    <property type="match status" value="1"/>
</dbReference>
<dbReference type="GO" id="GO:0016887">
    <property type="term" value="F:ATP hydrolysis activity"/>
    <property type="evidence" value="ECO:0007669"/>
    <property type="project" value="InterPro"/>
</dbReference>
<dbReference type="STRING" id="1480615.AWJ14_18705"/>
<sequence length="263" mass="28576">MSPGRERGGCQVSDESILETRGLTKAFGGFTAIKDVDLKVRRHGFHALIGPNGAGKSTFFNLITRFLTPTEGTILYKGQDISRVKAARLPDLGILRSFQISAVFPRLTLLENVRLALQHGKGVSYRFWQNETSLNELNDRAESLLADVGLGGRGAEPAGTLPYGSKRALELATTLAFEPELMLLDEPMAGLGTEDIGRIADLLEKASHGRTILMVEHNMHVVARLCDRITVLARGEVLAEGTYAEVSSDPRVIESYVGRSDAA</sequence>
<protein>
    <submittedName>
        <fullName evidence="5">ABC transporter ATP-binding protein</fullName>
    </submittedName>
</protein>
<organism evidence="5 6">
    <name type="scientific">Hoeflea olei</name>
    <dbReference type="NCBI Taxonomy" id="1480615"/>
    <lineage>
        <taxon>Bacteria</taxon>
        <taxon>Pseudomonadati</taxon>
        <taxon>Pseudomonadota</taxon>
        <taxon>Alphaproteobacteria</taxon>
        <taxon>Hyphomicrobiales</taxon>
        <taxon>Rhizobiaceae</taxon>
        <taxon>Hoeflea</taxon>
    </lineage>
</organism>
<comment type="caution">
    <text evidence="5">The sequence shown here is derived from an EMBL/GenBank/DDBJ whole genome shotgun (WGS) entry which is preliminary data.</text>
</comment>
<keyword evidence="3 5" id="KW-0067">ATP-binding</keyword>
<dbReference type="SMART" id="SM00382">
    <property type="entry name" value="AAA"/>
    <property type="match status" value="1"/>
</dbReference>
<evidence type="ECO:0000256" key="1">
    <source>
        <dbReference type="ARBA" id="ARBA00022448"/>
    </source>
</evidence>
<dbReference type="PANTHER" id="PTHR45772">
    <property type="entry name" value="CONSERVED COMPONENT OF ABC TRANSPORTER FOR NATURAL AMINO ACIDS-RELATED"/>
    <property type="match status" value="1"/>
</dbReference>
<keyword evidence="1" id="KW-0813">Transport</keyword>
<keyword evidence="6" id="KW-1185">Reference proteome</keyword>
<dbReference type="Pfam" id="PF00005">
    <property type="entry name" value="ABC_tran"/>
    <property type="match status" value="1"/>
</dbReference>
<dbReference type="InterPro" id="IPR032823">
    <property type="entry name" value="BCA_ABC_TP_C"/>
</dbReference>
<dbReference type="Pfam" id="PF12399">
    <property type="entry name" value="BCA_ABC_TP_C"/>
    <property type="match status" value="1"/>
</dbReference>
<keyword evidence="2" id="KW-0547">Nucleotide-binding</keyword>
<dbReference type="Proteomes" id="UP000094795">
    <property type="component" value="Unassembled WGS sequence"/>
</dbReference>
<dbReference type="SUPFAM" id="SSF52540">
    <property type="entry name" value="P-loop containing nucleoside triphosphate hydrolases"/>
    <property type="match status" value="1"/>
</dbReference>
<evidence type="ECO:0000313" key="5">
    <source>
        <dbReference type="EMBL" id="OCW58524.1"/>
    </source>
</evidence>
<dbReference type="GO" id="GO:0005524">
    <property type="term" value="F:ATP binding"/>
    <property type="evidence" value="ECO:0007669"/>
    <property type="project" value="UniProtKB-KW"/>
</dbReference>
<dbReference type="InterPro" id="IPR051120">
    <property type="entry name" value="ABC_AA/LPS_Transport"/>
</dbReference>
<dbReference type="PROSITE" id="PS50893">
    <property type="entry name" value="ABC_TRANSPORTER_2"/>
    <property type="match status" value="1"/>
</dbReference>
<evidence type="ECO:0000313" key="6">
    <source>
        <dbReference type="Proteomes" id="UP000094795"/>
    </source>
</evidence>
<name>A0A1C1YY82_9HYPH</name>
<dbReference type="EMBL" id="LQZT01000006">
    <property type="protein sequence ID" value="OCW58524.1"/>
    <property type="molecule type" value="Genomic_DNA"/>
</dbReference>
<dbReference type="AlphaFoldDB" id="A0A1C1YY82"/>
<evidence type="ECO:0000256" key="2">
    <source>
        <dbReference type="ARBA" id="ARBA00022741"/>
    </source>
</evidence>
<evidence type="ECO:0000259" key="4">
    <source>
        <dbReference type="PROSITE" id="PS50893"/>
    </source>
</evidence>
<dbReference type="GO" id="GO:0005886">
    <property type="term" value="C:plasma membrane"/>
    <property type="evidence" value="ECO:0007669"/>
    <property type="project" value="TreeGrafter"/>
</dbReference>
<dbReference type="InterPro" id="IPR003593">
    <property type="entry name" value="AAA+_ATPase"/>
</dbReference>
<reference evidence="5 6" key="1">
    <citation type="submission" date="2015-12" db="EMBL/GenBank/DDBJ databases">
        <authorList>
            <person name="Shamseldin A."/>
            <person name="Moawad H."/>
            <person name="Abd El-Rahim W.M."/>
            <person name="Sadowsky M.J."/>
        </authorList>
    </citation>
    <scope>NUCLEOTIDE SEQUENCE [LARGE SCALE GENOMIC DNA]</scope>
    <source>
        <strain evidence="5 6">JC234</strain>
    </source>
</reference>
<evidence type="ECO:0000256" key="3">
    <source>
        <dbReference type="ARBA" id="ARBA00022840"/>
    </source>
</evidence>
<proteinExistence type="predicted"/>
<gene>
    <name evidence="5" type="ORF">AWJ14_18705</name>
</gene>
<dbReference type="Gene3D" id="3.40.50.300">
    <property type="entry name" value="P-loop containing nucleotide triphosphate hydrolases"/>
    <property type="match status" value="1"/>
</dbReference>
<dbReference type="InterPro" id="IPR003439">
    <property type="entry name" value="ABC_transporter-like_ATP-bd"/>
</dbReference>
<dbReference type="InterPro" id="IPR027417">
    <property type="entry name" value="P-loop_NTPase"/>
</dbReference>
<accession>A0A1C1YY82</accession>
<feature type="domain" description="ABC transporter" evidence="4">
    <location>
        <begin position="18"/>
        <end position="259"/>
    </location>
</feature>